<dbReference type="Pfam" id="PF13561">
    <property type="entry name" value="adh_short_C2"/>
    <property type="match status" value="1"/>
</dbReference>
<reference evidence="3 4" key="1">
    <citation type="submission" date="2018-11" db="EMBL/GenBank/DDBJ databases">
        <title>Genomic Encyclopedia of Type Strains, Phase IV (KMG-IV): sequencing the most valuable type-strain genomes for metagenomic binning, comparative biology and taxonomic classification.</title>
        <authorList>
            <person name="Goeker M."/>
        </authorList>
    </citation>
    <scope>NUCLEOTIDE SEQUENCE [LARGE SCALE GENOMIC DNA]</scope>
    <source>
        <strain evidence="3 4">DSM 5900</strain>
    </source>
</reference>
<dbReference type="InterPro" id="IPR036291">
    <property type="entry name" value="NAD(P)-bd_dom_sf"/>
</dbReference>
<dbReference type="PANTHER" id="PTHR43943:SF2">
    <property type="entry name" value="DEHYDROGENASE_REDUCTASE 4"/>
    <property type="match status" value="1"/>
</dbReference>
<dbReference type="InterPro" id="IPR057326">
    <property type="entry name" value="KR_dom"/>
</dbReference>
<gene>
    <name evidence="3" type="ORF">EDC65_1267</name>
</gene>
<dbReference type="PROSITE" id="PS00061">
    <property type="entry name" value="ADH_SHORT"/>
    <property type="match status" value="1"/>
</dbReference>
<accession>A0A3N1M8G8</accession>
<dbReference type="PANTHER" id="PTHR43943">
    <property type="entry name" value="DEHYDROGENASE/REDUCTASE (SDR FAMILY) MEMBER 4"/>
    <property type="match status" value="1"/>
</dbReference>
<comment type="similarity">
    <text evidence="1">Belongs to the short-chain dehydrogenases/reductases (SDR) family.</text>
</comment>
<keyword evidence="4" id="KW-1185">Reference proteome</keyword>
<dbReference type="InterPro" id="IPR002347">
    <property type="entry name" value="SDR_fam"/>
</dbReference>
<dbReference type="CDD" id="cd05233">
    <property type="entry name" value="SDR_c"/>
    <property type="match status" value="1"/>
</dbReference>
<dbReference type="InterPro" id="IPR020904">
    <property type="entry name" value="Sc_DH/Rdtase_CS"/>
</dbReference>
<dbReference type="SUPFAM" id="SSF51735">
    <property type="entry name" value="NAD(P)-binding Rossmann-fold domains"/>
    <property type="match status" value="1"/>
</dbReference>
<organism evidence="3 4">
    <name type="scientific">Stella humosa</name>
    <dbReference type="NCBI Taxonomy" id="94"/>
    <lineage>
        <taxon>Bacteria</taxon>
        <taxon>Pseudomonadati</taxon>
        <taxon>Pseudomonadota</taxon>
        <taxon>Alphaproteobacteria</taxon>
        <taxon>Rhodospirillales</taxon>
        <taxon>Stellaceae</taxon>
        <taxon>Stella</taxon>
    </lineage>
</organism>
<sequence length="254" mass="26815">MFDLAGKVAIVTGSSRGIGRAAVEALARAGARVVVSSRKPEAIEPVAAAIRAAGGEAVAIPCNVGREDQLQGLVDETRKRFGRIDVLVGNAAVNPYFGSLEGLTREPFDKTMATNVWSNLVLARLVMPDMAERREGAIIIVSSIAGLKGTGSLGAYAISKAADFQLARNLAVEWGRHNIRVNCIAPGLVRTDFARALWEDEKMLAGNLRQCPLGRIGEVEDIAGAVVFLASDAARFMTGQVMVIDGGVTIGQTN</sequence>
<dbReference type="OrthoDB" id="9789398at2"/>
<comment type="caution">
    <text evidence="3">The sequence shown here is derived from an EMBL/GenBank/DDBJ whole genome shotgun (WGS) entry which is preliminary data.</text>
</comment>
<dbReference type="Gene3D" id="3.40.50.720">
    <property type="entry name" value="NAD(P)-binding Rossmann-like Domain"/>
    <property type="match status" value="1"/>
</dbReference>
<dbReference type="PRINTS" id="PR00080">
    <property type="entry name" value="SDRFAMILY"/>
</dbReference>
<dbReference type="EMBL" id="RJKX01000013">
    <property type="protein sequence ID" value="ROP99488.1"/>
    <property type="molecule type" value="Genomic_DNA"/>
</dbReference>
<dbReference type="AlphaFoldDB" id="A0A3N1M8G8"/>
<dbReference type="Proteomes" id="UP000278222">
    <property type="component" value="Unassembled WGS sequence"/>
</dbReference>
<dbReference type="SMART" id="SM00822">
    <property type="entry name" value="PKS_KR"/>
    <property type="match status" value="1"/>
</dbReference>
<dbReference type="FunFam" id="3.40.50.720:FF:000084">
    <property type="entry name" value="Short-chain dehydrogenase reductase"/>
    <property type="match status" value="1"/>
</dbReference>
<dbReference type="PRINTS" id="PR00081">
    <property type="entry name" value="GDHRDH"/>
</dbReference>
<proteinExistence type="inferred from homology"/>
<name>A0A3N1M8G8_9PROT</name>
<evidence type="ECO:0000313" key="4">
    <source>
        <dbReference type="Proteomes" id="UP000278222"/>
    </source>
</evidence>
<evidence type="ECO:0000259" key="2">
    <source>
        <dbReference type="SMART" id="SM00822"/>
    </source>
</evidence>
<evidence type="ECO:0000313" key="3">
    <source>
        <dbReference type="EMBL" id="ROP99488.1"/>
    </source>
</evidence>
<dbReference type="NCBIfam" id="NF005559">
    <property type="entry name" value="PRK07231.1"/>
    <property type="match status" value="1"/>
</dbReference>
<dbReference type="RefSeq" id="WP_123688875.1">
    <property type="nucleotide sequence ID" value="NZ_AP019700.1"/>
</dbReference>
<protein>
    <submittedName>
        <fullName evidence="3">NAD(P)-dependent dehydrogenase (Short-subunit alcohol dehydrogenase family)</fullName>
    </submittedName>
</protein>
<feature type="domain" description="Ketoreductase" evidence="2">
    <location>
        <begin position="7"/>
        <end position="177"/>
    </location>
</feature>
<evidence type="ECO:0000256" key="1">
    <source>
        <dbReference type="ARBA" id="ARBA00006484"/>
    </source>
</evidence>